<name>A0A1J9QQA4_9EURO</name>
<feature type="region of interest" description="Disordered" evidence="2">
    <location>
        <begin position="298"/>
        <end position="348"/>
    </location>
</feature>
<dbReference type="PROSITE" id="PS50026">
    <property type="entry name" value="EGF_3"/>
    <property type="match status" value="1"/>
</dbReference>
<keyword evidence="3" id="KW-0812">Transmembrane</keyword>
<evidence type="ECO:0000256" key="1">
    <source>
        <dbReference type="PROSITE-ProRule" id="PRU00076"/>
    </source>
</evidence>
<dbReference type="STRING" id="1447872.A0A1J9QQA4"/>
<accession>A0A1J9QQA4</accession>
<feature type="disulfide bond" evidence="1">
    <location>
        <begin position="547"/>
        <end position="556"/>
    </location>
</feature>
<feature type="compositionally biased region" description="Low complexity" evidence="2">
    <location>
        <begin position="166"/>
        <end position="177"/>
    </location>
</feature>
<dbReference type="PANTHER" id="PTHR17178">
    <property type="entry name" value="SECRETORY GRANULE PROTEOGLYCAN CORE PROTEIN"/>
    <property type="match status" value="1"/>
</dbReference>
<evidence type="ECO:0000313" key="6">
    <source>
        <dbReference type="Proteomes" id="UP000182235"/>
    </source>
</evidence>
<feature type="compositionally biased region" description="Basic and acidic residues" evidence="2">
    <location>
        <begin position="455"/>
        <end position="469"/>
    </location>
</feature>
<feature type="compositionally biased region" description="Low complexity" evidence="2">
    <location>
        <begin position="649"/>
        <end position="659"/>
    </location>
</feature>
<keyword evidence="1" id="KW-1015">Disulfide bond</keyword>
<dbReference type="Proteomes" id="UP000182235">
    <property type="component" value="Unassembled WGS sequence"/>
</dbReference>
<dbReference type="InterPro" id="IPR000742">
    <property type="entry name" value="EGF"/>
</dbReference>
<dbReference type="OrthoDB" id="283575at2759"/>
<keyword evidence="3" id="KW-1133">Transmembrane helix</keyword>
<keyword evidence="1" id="KW-0245">EGF-like domain</keyword>
<dbReference type="PROSITE" id="PS01186">
    <property type="entry name" value="EGF_2"/>
    <property type="match status" value="1"/>
</dbReference>
<feature type="compositionally biased region" description="Polar residues" evidence="2">
    <location>
        <begin position="676"/>
        <end position="702"/>
    </location>
</feature>
<comment type="caution">
    <text evidence="1">Lacks conserved residue(s) required for the propagation of feature annotation.</text>
</comment>
<feature type="region of interest" description="Disordered" evidence="2">
    <location>
        <begin position="1"/>
        <end position="278"/>
    </location>
</feature>
<feature type="compositionally biased region" description="Polar residues" evidence="2">
    <location>
        <begin position="97"/>
        <end position="113"/>
    </location>
</feature>
<protein>
    <recommendedName>
        <fullName evidence="4">EGF-like domain-containing protein</fullName>
    </recommendedName>
</protein>
<comment type="caution">
    <text evidence="5">The sequence shown here is derived from an EMBL/GenBank/DDBJ whole genome shotgun (WGS) entry which is preliminary data.</text>
</comment>
<evidence type="ECO:0000256" key="3">
    <source>
        <dbReference type="SAM" id="Phobius"/>
    </source>
</evidence>
<feature type="region of interest" description="Disordered" evidence="2">
    <location>
        <begin position="632"/>
        <end position="702"/>
    </location>
</feature>
<sequence>MSDARKGKGGDNGGGGAGSVRRARERMEAGERGIRPLDDVGHTQSPKVTPQGSDPVRRQPPAPAALKTLDNAGKAAVISNPSTAPQWPLSDEGAGSRQDTTTSNEAVNFSKRQAPQRPARPDGIPSLLDASKIDVPPPGTTLAQPDPVATVAPLRGNHNNHPPPSTRRTGSSYYSSTAFVSPIPEEPPELLPRKGGSYASSKVIPSSWGTAPPDADIPQWSDEDFLNDDDKPSESLVRQASLGKRGKASLRTINKVQGEQPLEGNQASKLGTDKSSAEQVEAVPIGMAVSANPIVMETAYKRENTPGQTESRPSDDYASSVSSDDDYEKPPIPIMRFETKSTKPILKKVESRGSNMLSGGNERRRPPQIDMDAVRQAEARGSLTSLPELIRRATRLASNLDRGKTASRFGISDILNASEAHMGRNSGSISDILASFPPPAIATPAGGDRLPGPFEKSDPRSRSDAEGKREKRGRRCCGFPTWAVILICLVSFGLISIAIIIPVSLTALRQTPQPVSAPPPPENCQETDPCMNGGISVGNPGSCGCVCVDGFGGDRCAVAGDNSCTTINVSDESSGFQNATLGTALPRLIEDSEANFSIPLDTSRILRLFNREKMSCTSQNALVNFNGASRKRAEQPISQHDTIQGIADGTGSPSPTTTTRKSIRNRNIHNHALSGRQENNRYPPSPTTRSFRAPTATSTNSPSLPTFSAKLLDFSRIAVLFIFEETEDLADAVHAHDSIQAFLQDPVGESDRQMGSMGVNCTTQDFALDFLAFTIGLDNGTIVGRT</sequence>
<feature type="compositionally biased region" description="Polar residues" evidence="2">
    <location>
        <begin position="251"/>
        <end position="270"/>
    </location>
</feature>
<dbReference type="AlphaFoldDB" id="A0A1J9QQA4"/>
<gene>
    <name evidence="5" type="ORF">AJ78_01936</name>
</gene>
<evidence type="ECO:0000313" key="5">
    <source>
        <dbReference type="EMBL" id="OJD18044.1"/>
    </source>
</evidence>
<feature type="transmembrane region" description="Helical" evidence="3">
    <location>
        <begin position="479"/>
        <end position="501"/>
    </location>
</feature>
<evidence type="ECO:0000256" key="2">
    <source>
        <dbReference type="SAM" id="MobiDB-lite"/>
    </source>
</evidence>
<feature type="compositionally biased region" description="Basic and acidic residues" evidence="2">
    <location>
        <begin position="337"/>
        <end position="348"/>
    </location>
</feature>
<proteinExistence type="predicted"/>
<feature type="domain" description="EGF-like" evidence="4">
    <location>
        <begin position="520"/>
        <end position="557"/>
    </location>
</feature>
<feature type="compositionally biased region" description="Basic and acidic residues" evidence="2">
    <location>
        <begin position="25"/>
        <end position="41"/>
    </location>
</feature>
<organism evidence="5 6">
    <name type="scientific">Emergomyces pasteurianus Ep9510</name>
    <dbReference type="NCBI Taxonomy" id="1447872"/>
    <lineage>
        <taxon>Eukaryota</taxon>
        <taxon>Fungi</taxon>
        <taxon>Dikarya</taxon>
        <taxon>Ascomycota</taxon>
        <taxon>Pezizomycotina</taxon>
        <taxon>Eurotiomycetes</taxon>
        <taxon>Eurotiomycetidae</taxon>
        <taxon>Onygenales</taxon>
        <taxon>Ajellomycetaceae</taxon>
        <taxon>Emergomyces</taxon>
    </lineage>
</organism>
<dbReference type="CDD" id="cd00054">
    <property type="entry name" value="EGF_CA"/>
    <property type="match status" value="1"/>
</dbReference>
<feature type="compositionally biased region" description="Polar residues" evidence="2">
    <location>
        <begin position="42"/>
        <end position="52"/>
    </location>
</feature>
<dbReference type="EMBL" id="LGRN01000048">
    <property type="protein sequence ID" value="OJD18044.1"/>
    <property type="molecule type" value="Genomic_DNA"/>
</dbReference>
<keyword evidence="3" id="KW-0472">Membrane</keyword>
<feature type="compositionally biased region" description="Polar residues" evidence="2">
    <location>
        <begin position="198"/>
        <end position="209"/>
    </location>
</feature>
<feature type="region of interest" description="Disordered" evidence="2">
    <location>
        <begin position="438"/>
        <end position="470"/>
    </location>
</feature>
<reference evidence="5 6" key="1">
    <citation type="submission" date="2015-07" db="EMBL/GenBank/DDBJ databases">
        <title>Emmonsia species relationships and genome sequence.</title>
        <authorList>
            <consortium name="The Broad Institute Genomics Platform"/>
            <person name="Cuomo C.A."/>
            <person name="Munoz J.F."/>
            <person name="Imamovic A."/>
            <person name="Priest M.E."/>
            <person name="Young S."/>
            <person name="Clay O.K."/>
            <person name="McEwen J.G."/>
        </authorList>
    </citation>
    <scope>NUCLEOTIDE SEQUENCE [LARGE SCALE GENOMIC DNA]</scope>
    <source>
        <strain evidence="5 6">UAMH 9510</strain>
    </source>
</reference>
<dbReference type="PANTHER" id="PTHR17178:SF0">
    <property type="entry name" value="SERGLYCIN"/>
    <property type="match status" value="1"/>
</dbReference>
<dbReference type="PROSITE" id="PS00022">
    <property type="entry name" value="EGF_1"/>
    <property type="match status" value="1"/>
</dbReference>
<keyword evidence="6" id="KW-1185">Reference proteome</keyword>
<evidence type="ECO:0000259" key="4">
    <source>
        <dbReference type="PROSITE" id="PS50026"/>
    </source>
</evidence>
<dbReference type="VEuPathDB" id="FungiDB:AJ78_01936"/>